<protein>
    <submittedName>
        <fullName evidence="2">Uncharacterized protein</fullName>
    </submittedName>
</protein>
<gene>
    <name evidence="2" type="ORF">T472_0203430</name>
</gene>
<keyword evidence="1" id="KW-0472">Membrane</keyword>
<keyword evidence="3" id="KW-1185">Reference proteome</keyword>
<sequence>MMSPTAVMTTVLSGSGGSGGTEGDEGFTGAVGDVAAVGSAEPAAGSKNPQEDRSSIGSSAHGIAFLTFLAILLTVLYNYPLNYIFTSAIKKYKKVKNGAPSSQIHGLVYNRGTERIGNTK</sequence>
<dbReference type="Proteomes" id="UP000017747">
    <property type="component" value="Unassembled WGS sequence"/>
</dbReference>
<dbReference type="EMBL" id="AXUN02000046">
    <property type="protein sequence ID" value="ETA82025.1"/>
    <property type="molecule type" value="Genomic_DNA"/>
</dbReference>
<dbReference type="AlphaFoldDB" id="V7I733"/>
<evidence type="ECO:0000313" key="3">
    <source>
        <dbReference type="Proteomes" id="UP000017747"/>
    </source>
</evidence>
<keyword evidence="1" id="KW-1133">Transmembrane helix</keyword>
<name>V7I733_9CLOT</name>
<evidence type="ECO:0000256" key="1">
    <source>
        <dbReference type="SAM" id="Phobius"/>
    </source>
</evidence>
<organism evidence="2 3">
    <name type="scientific">Youngiibacter fragilis 232.1</name>
    <dbReference type="NCBI Taxonomy" id="994573"/>
    <lineage>
        <taxon>Bacteria</taxon>
        <taxon>Bacillati</taxon>
        <taxon>Bacillota</taxon>
        <taxon>Clostridia</taxon>
        <taxon>Eubacteriales</taxon>
        <taxon>Clostridiaceae</taxon>
        <taxon>Youngiibacter</taxon>
    </lineage>
</organism>
<proteinExistence type="predicted"/>
<feature type="transmembrane region" description="Helical" evidence="1">
    <location>
        <begin position="63"/>
        <end position="85"/>
    </location>
</feature>
<reference evidence="2 3" key="1">
    <citation type="journal article" date="2014" name="Genome Announc.">
        <title>Genome Sequence of Youngiibacter fragilis, the Type Strain of the Genus Youngiibacter.</title>
        <authorList>
            <person name="Wawrik C.B."/>
            <person name="Callaghan A.V."/>
            <person name="Stamps B.W."/>
            <person name="Wawrik B."/>
        </authorList>
    </citation>
    <scope>NUCLEOTIDE SEQUENCE [LARGE SCALE GENOMIC DNA]</scope>
    <source>
        <strain evidence="2 3">232.1</strain>
    </source>
</reference>
<keyword evidence="1" id="KW-0812">Transmembrane</keyword>
<accession>V7I733</accession>
<dbReference type="STRING" id="994573.T472_0203430"/>
<evidence type="ECO:0000313" key="2">
    <source>
        <dbReference type="EMBL" id="ETA82025.1"/>
    </source>
</evidence>
<comment type="caution">
    <text evidence="2">The sequence shown here is derived from an EMBL/GenBank/DDBJ whole genome shotgun (WGS) entry which is preliminary data.</text>
</comment>